<evidence type="ECO:0000313" key="2">
    <source>
        <dbReference type="Proteomes" id="UP001259587"/>
    </source>
</evidence>
<accession>A0ACC6JZW5</accession>
<organism evidence="1 2">
    <name type="scientific">Pseudomonas hunanensis</name>
    <dbReference type="NCBI Taxonomy" id="1247546"/>
    <lineage>
        <taxon>Bacteria</taxon>
        <taxon>Pseudomonadati</taxon>
        <taxon>Pseudomonadota</taxon>
        <taxon>Gammaproteobacteria</taxon>
        <taxon>Pseudomonadales</taxon>
        <taxon>Pseudomonadaceae</taxon>
        <taxon>Pseudomonas</taxon>
    </lineage>
</organism>
<protein>
    <submittedName>
        <fullName evidence="1">MFS family permease</fullName>
    </submittedName>
</protein>
<name>A0ACC6JZW5_9PSED</name>
<evidence type="ECO:0000313" key="1">
    <source>
        <dbReference type="EMBL" id="MDR6711661.1"/>
    </source>
</evidence>
<proteinExistence type="predicted"/>
<dbReference type="Proteomes" id="UP001259587">
    <property type="component" value="Unassembled WGS sequence"/>
</dbReference>
<gene>
    <name evidence="1" type="ORF">J2W83_001255</name>
</gene>
<dbReference type="EMBL" id="JAVDTH010000005">
    <property type="protein sequence ID" value="MDR6711661.1"/>
    <property type="molecule type" value="Genomic_DNA"/>
</dbReference>
<comment type="caution">
    <text evidence="1">The sequence shown here is derived from an EMBL/GenBank/DDBJ whole genome shotgun (WGS) entry which is preliminary data.</text>
</comment>
<reference evidence="1" key="1">
    <citation type="submission" date="2023-07" db="EMBL/GenBank/DDBJ databases">
        <title>Sorghum-associated microbial communities from plants grown in Nebraska, USA.</title>
        <authorList>
            <person name="Schachtman D."/>
        </authorList>
    </citation>
    <scope>NUCLEOTIDE SEQUENCE</scope>
    <source>
        <strain evidence="1">BE56</strain>
    </source>
</reference>
<keyword evidence="2" id="KW-1185">Reference proteome</keyword>
<sequence>MSNPYRGLFQVPGAWGFVLAGLLARLALPMTGIGIITLLSQLHGSYALAGAVSASFVLTYALLSPLVSRLVDQHGQRRVLPIAGGLSVLGSVLLLACSYWQAPLPTLFVGAVLAGCMPSMSAMVRARWTALYRGTAQLQTAYALETVLDEVTFIAGPPLAVGLSVALIPQAGPLAAAVLLAIGIGALALQVRTEPCVVVKVDSAPGCSILRIAQVRLLVLLMVAMGVIVGTVDIVSVAFAGLLGMPAAASLVLACYAIGSCAAGLAFGGLKLQASLHTLLLLGGVATALTTLPLLWVSNILGLSLAVLVAGLFFAPTMIVAMSLVERSVPERSLTEGMTWLLAGLNVGVAAGAAVSGHIVDGQGASAGFVVAVGAGGVVMLVALWGYRRMRVPLCCAPACAGK</sequence>